<evidence type="ECO:0000259" key="1">
    <source>
        <dbReference type="Pfam" id="PF01243"/>
    </source>
</evidence>
<gene>
    <name evidence="2" type="ORF">MALGJ_06560</name>
</gene>
<dbReference type="RefSeq" id="WP_083039157.1">
    <property type="nucleotide sequence ID" value="NZ_BLKY01000001.1"/>
</dbReference>
<dbReference type="InterPro" id="IPR011576">
    <property type="entry name" value="Pyridox_Oxase_N"/>
</dbReference>
<organism evidence="2 3">
    <name type="scientific">Mycolicibacter algericus</name>
    <name type="common">Mycobacterium algericum</name>
    <dbReference type="NCBI Taxonomy" id="1288388"/>
    <lineage>
        <taxon>Bacteria</taxon>
        <taxon>Bacillati</taxon>
        <taxon>Actinomycetota</taxon>
        <taxon>Actinomycetes</taxon>
        <taxon>Mycobacteriales</taxon>
        <taxon>Mycobacteriaceae</taxon>
        <taxon>Mycolicibacter</taxon>
    </lineage>
</organism>
<name>A0A7I9Y5L6_MYCAL</name>
<dbReference type="Pfam" id="PF01243">
    <property type="entry name" value="PNPOx_N"/>
    <property type="match status" value="1"/>
</dbReference>
<reference evidence="2 3" key="1">
    <citation type="journal article" date="2019" name="Emerg. Microbes Infect.">
        <title>Comprehensive subspecies identification of 175 nontuberculous mycobacteria species based on 7547 genomic profiles.</title>
        <authorList>
            <person name="Matsumoto Y."/>
            <person name="Kinjo T."/>
            <person name="Motooka D."/>
            <person name="Nabeya D."/>
            <person name="Jung N."/>
            <person name="Uechi K."/>
            <person name="Horii T."/>
            <person name="Iida T."/>
            <person name="Fujita J."/>
            <person name="Nakamura S."/>
        </authorList>
    </citation>
    <scope>NUCLEOTIDE SEQUENCE [LARGE SCALE GENOMIC DNA]</scope>
    <source>
        <strain evidence="2 3">JCM 30723</strain>
    </source>
</reference>
<dbReference type="SUPFAM" id="SSF50475">
    <property type="entry name" value="FMN-binding split barrel"/>
    <property type="match status" value="1"/>
</dbReference>
<accession>A0A7I9Y5L6</accession>
<dbReference type="AlphaFoldDB" id="A0A7I9Y5L6"/>
<dbReference type="Proteomes" id="UP000465305">
    <property type="component" value="Unassembled WGS sequence"/>
</dbReference>
<proteinExistence type="predicted"/>
<protein>
    <recommendedName>
        <fullName evidence="1">Pyridoxamine 5'-phosphate oxidase N-terminal domain-containing protein</fullName>
    </recommendedName>
</protein>
<feature type="domain" description="Pyridoxamine 5'-phosphate oxidase N-terminal" evidence="1">
    <location>
        <begin position="11"/>
        <end position="141"/>
    </location>
</feature>
<evidence type="ECO:0000313" key="2">
    <source>
        <dbReference type="EMBL" id="GFG83980.1"/>
    </source>
</evidence>
<sequence>MDATLPAVGSPAVVEFMRRNPRAFLFCRDESGRPIGYAMHSVGCQPGHLYFTTYVKSPKVKHLIADPAVACVVVGQHDGHDGPWVSVRGTAEIYQPSAAEVDAMIGARPPDHRIGESVVAKVRDRLISGKRCIIRIAVDEVCAARFSSADAGPSDRAR</sequence>
<dbReference type="Gene3D" id="2.30.110.10">
    <property type="entry name" value="Electron Transport, Fmn-binding Protein, Chain A"/>
    <property type="match status" value="1"/>
</dbReference>
<evidence type="ECO:0000313" key="3">
    <source>
        <dbReference type="Proteomes" id="UP000465305"/>
    </source>
</evidence>
<comment type="caution">
    <text evidence="2">The sequence shown here is derived from an EMBL/GenBank/DDBJ whole genome shotgun (WGS) entry which is preliminary data.</text>
</comment>
<dbReference type="InterPro" id="IPR012349">
    <property type="entry name" value="Split_barrel_FMN-bd"/>
</dbReference>
<dbReference type="EMBL" id="BLKY01000001">
    <property type="protein sequence ID" value="GFG83980.1"/>
    <property type="molecule type" value="Genomic_DNA"/>
</dbReference>